<dbReference type="PANTHER" id="PTHR11012">
    <property type="entry name" value="PROTEIN KINASE-LIKE DOMAIN-CONTAINING"/>
    <property type="match status" value="1"/>
</dbReference>
<dbReference type="SMART" id="SM00587">
    <property type="entry name" value="CHK"/>
    <property type="match status" value="1"/>
</dbReference>
<feature type="domain" description="CHK kinase-like" evidence="1">
    <location>
        <begin position="134"/>
        <end position="317"/>
    </location>
</feature>
<evidence type="ECO:0000259" key="1">
    <source>
        <dbReference type="SMART" id="SM00587"/>
    </source>
</evidence>
<dbReference type="AlphaFoldDB" id="A0AA39KRA2"/>
<dbReference type="InterPro" id="IPR011009">
    <property type="entry name" value="Kinase-like_dom_sf"/>
</dbReference>
<dbReference type="SUPFAM" id="SSF56112">
    <property type="entry name" value="Protein kinase-like (PK-like)"/>
    <property type="match status" value="1"/>
</dbReference>
<dbReference type="InterPro" id="IPR015897">
    <property type="entry name" value="CHK_kinase-like"/>
</dbReference>
<protein>
    <recommendedName>
        <fullName evidence="1">CHK kinase-like domain-containing protein</fullName>
    </recommendedName>
</protein>
<reference evidence="2" key="1">
    <citation type="journal article" date="2023" name="bioRxiv">
        <title>Scaffold-level genome assemblies of two parasitoid biocontrol wasps reveal the parthenogenesis mechanism and an associated novel virus.</title>
        <authorList>
            <person name="Inwood S."/>
            <person name="Skelly J."/>
            <person name="Guhlin J."/>
            <person name="Harrop T."/>
            <person name="Goldson S."/>
            <person name="Dearden P."/>
        </authorList>
    </citation>
    <scope>NUCLEOTIDE SEQUENCE</scope>
    <source>
        <strain evidence="2">Irish</strain>
        <tissue evidence="2">Whole body</tissue>
    </source>
</reference>
<gene>
    <name evidence="2" type="ORF">PV328_008503</name>
</gene>
<comment type="caution">
    <text evidence="2">The sequence shown here is derived from an EMBL/GenBank/DDBJ whole genome shotgun (WGS) entry which is preliminary data.</text>
</comment>
<accession>A0AA39KRA2</accession>
<name>A0AA39KRA2_9HYME</name>
<dbReference type="EMBL" id="JAQQBS010000003">
    <property type="protein sequence ID" value="KAK0170681.1"/>
    <property type="molecule type" value="Genomic_DNA"/>
</dbReference>
<dbReference type="Proteomes" id="UP001168990">
    <property type="component" value="Unassembled WGS sequence"/>
</dbReference>
<organism evidence="2 3">
    <name type="scientific">Microctonus aethiopoides</name>
    <dbReference type="NCBI Taxonomy" id="144406"/>
    <lineage>
        <taxon>Eukaryota</taxon>
        <taxon>Metazoa</taxon>
        <taxon>Ecdysozoa</taxon>
        <taxon>Arthropoda</taxon>
        <taxon>Hexapoda</taxon>
        <taxon>Insecta</taxon>
        <taxon>Pterygota</taxon>
        <taxon>Neoptera</taxon>
        <taxon>Endopterygota</taxon>
        <taxon>Hymenoptera</taxon>
        <taxon>Apocrita</taxon>
        <taxon>Ichneumonoidea</taxon>
        <taxon>Braconidae</taxon>
        <taxon>Euphorinae</taxon>
        <taxon>Microctonus</taxon>
    </lineage>
</organism>
<dbReference type="PANTHER" id="PTHR11012:SF48">
    <property type="entry name" value="CHK KINASE-LIKE DOMAIN-CONTAINING PROTEIN-RELATED"/>
    <property type="match status" value="1"/>
</dbReference>
<proteinExistence type="predicted"/>
<sequence>MSMIGITQCQINYRDIITINDVKLIADNSLRDDVKVLDYSIQPYAQGKIGFLSSHHSLKITVRRKHHHHDSSIIIEFFVKTIPYEVPRQAKYIEERGVFKQEAIFFNEIVPQLTHEYNGNHWGPKCYLIKKDALVFEDLGHKGFKMRGNLFDETLIKSGLRTLASFHAASLIAEQRLGRPLNEIYHHGFKERAFITVGNRYRWYQAGIDVAMKIAEKMGLETKFISAACNQVFKAVKPSKTKQNVVSHGDLWSNNLMFDDDSPPNCRLVDFQLLRYSPLGHDVAQFLYLCASRHLRDTKTTELLKYYHETIIFYLNMNSNIKVSLPTWQEIFRGYEEQKLAAVVTAIMYLPIVLLDSPLGDEVMNDSERYATFIFHDRRDIVINNMNIDVNYNSRLTEITEELVEMSLKMDSLSVPT</sequence>
<reference evidence="2" key="2">
    <citation type="submission" date="2023-03" db="EMBL/GenBank/DDBJ databases">
        <authorList>
            <person name="Inwood S.N."/>
            <person name="Skelly J.G."/>
            <person name="Guhlin J."/>
            <person name="Harrop T.W.R."/>
            <person name="Goldson S.G."/>
            <person name="Dearden P.K."/>
        </authorList>
    </citation>
    <scope>NUCLEOTIDE SEQUENCE</scope>
    <source>
        <strain evidence="2">Irish</strain>
        <tissue evidence="2">Whole body</tissue>
    </source>
</reference>
<dbReference type="Pfam" id="PF02958">
    <property type="entry name" value="EcKL"/>
    <property type="match status" value="1"/>
</dbReference>
<keyword evidence="3" id="KW-1185">Reference proteome</keyword>
<dbReference type="InterPro" id="IPR004119">
    <property type="entry name" value="EcKL"/>
</dbReference>
<evidence type="ECO:0000313" key="2">
    <source>
        <dbReference type="EMBL" id="KAK0170681.1"/>
    </source>
</evidence>
<dbReference type="Gene3D" id="3.90.1200.10">
    <property type="match status" value="1"/>
</dbReference>
<evidence type="ECO:0000313" key="3">
    <source>
        <dbReference type="Proteomes" id="UP001168990"/>
    </source>
</evidence>